<evidence type="ECO:0000313" key="5">
    <source>
        <dbReference type="Proteomes" id="UP000294613"/>
    </source>
</evidence>
<dbReference type="SMART" id="SM00728">
    <property type="entry name" value="ChW"/>
    <property type="match status" value="6"/>
</dbReference>
<gene>
    <name evidence="4" type="ORF">EDD74_10771</name>
    <name evidence="3" type="ORF">FAEUMB_16360</name>
</gene>
<accession>A0A4R3JPN0</accession>
<organism evidence="4 5">
    <name type="scientific">Faecalimonas umbilicata</name>
    <dbReference type="NCBI Taxonomy" id="1912855"/>
    <lineage>
        <taxon>Bacteria</taxon>
        <taxon>Bacillati</taxon>
        <taxon>Bacillota</taxon>
        <taxon>Clostridia</taxon>
        <taxon>Lachnospirales</taxon>
        <taxon>Lachnospiraceae</taxon>
        <taxon>Faecalimonas</taxon>
    </lineage>
</organism>
<proteinExistence type="predicted"/>
<dbReference type="EMBL" id="SLZV01000007">
    <property type="protein sequence ID" value="TCS68680.1"/>
    <property type="molecule type" value="Genomic_DNA"/>
</dbReference>
<dbReference type="EMBL" id="BHEO01000008">
    <property type="protein sequence ID" value="GBU05095.1"/>
    <property type="molecule type" value="Genomic_DNA"/>
</dbReference>
<dbReference type="Pfam" id="PF07538">
    <property type="entry name" value="ChW"/>
    <property type="match status" value="6"/>
</dbReference>
<feature type="domain" description="MurNAc-LAA" evidence="2">
    <location>
        <begin position="270"/>
        <end position="403"/>
    </location>
</feature>
<dbReference type="Proteomes" id="UP000294613">
    <property type="component" value="Unassembled WGS sequence"/>
</dbReference>
<name>A0A4R3JPN0_9FIRM</name>
<dbReference type="SMART" id="SM00646">
    <property type="entry name" value="Ami_3"/>
    <property type="match status" value="1"/>
</dbReference>
<dbReference type="GO" id="GO:0009253">
    <property type="term" value="P:peptidoglycan catabolic process"/>
    <property type="evidence" value="ECO:0007669"/>
    <property type="project" value="InterPro"/>
</dbReference>
<protein>
    <submittedName>
        <fullName evidence="4">N-acetylmuramoyl-L-alanine amidase</fullName>
    </submittedName>
</protein>
<dbReference type="Pfam" id="PF01520">
    <property type="entry name" value="Amidase_3"/>
    <property type="match status" value="1"/>
</dbReference>
<dbReference type="CDD" id="cd02696">
    <property type="entry name" value="MurNAc-LAA"/>
    <property type="match status" value="1"/>
</dbReference>
<dbReference type="SUPFAM" id="SSF53187">
    <property type="entry name" value="Zn-dependent exopeptidases"/>
    <property type="match status" value="1"/>
</dbReference>
<dbReference type="InterPro" id="IPR006637">
    <property type="entry name" value="ChW"/>
</dbReference>
<dbReference type="RefSeq" id="WP_116441666.1">
    <property type="nucleotide sequence ID" value="NZ_BHEO01000008.1"/>
</dbReference>
<dbReference type="GO" id="GO:0030288">
    <property type="term" value="C:outer membrane-bounded periplasmic space"/>
    <property type="evidence" value="ECO:0007669"/>
    <property type="project" value="TreeGrafter"/>
</dbReference>
<dbReference type="PANTHER" id="PTHR30404:SF0">
    <property type="entry name" value="N-ACETYLMURAMOYL-L-ALANINE AMIDASE AMIC"/>
    <property type="match status" value="1"/>
</dbReference>
<dbReference type="AlphaFoldDB" id="A0A4R3JPN0"/>
<dbReference type="Proteomes" id="UP000702954">
    <property type="component" value="Unassembled WGS sequence"/>
</dbReference>
<dbReference type="InterPro" id="IPR002508">
    <property type="entry name" value="MurNAc-LAA_cat"/>
</dbReference>
<evidence type="ECO:0000313" key="6">
    <source>
        <dbReference type="Proteomes" id="UP000702954"/>
    </source>
</evidence>
<sequence length="719" mass="76729">MRSVVIIGRKSIERMLGLLCIIAATLIFGMSVKAAGPEEVAYVYLDEDVVGTSGVQNIVVGFQKEEMVIGGARLFYQTESGTEGIVEAAQILNNTVLFQKEGMEEIGTYQITGIAYLDGAGAEQMILFAEKGITASFQVVQDEALFVPESGAQVETYSMNEEKQMVQAGAETAEAAISETLGEAGVTEAAARNARSGERREVIVAIGAGHDANHPGASANGLREEVLTLKVARYCQQELSQYRGVRVVMIRESESCPYNSTSSYCLNQRVKDAKNAGADLYVDLHFNSGGGTGAEIYYPNKNYRPDLSEEGLSVSNKILEQLSALGLTNRGAKIKDSTLAGPSGQYPDGSKADYFTTNVLAKELGLTGIIVEHAFLDHGYDAAKLQDENFLRQLGIADATGIAQKYGLVKGNETKQGLNLKAHVQELGWQSTVGDGELCGTTGRALGLEALQMSIAGMEGVGIEYSAHVRDIGWQGTVRDGETAGTTGRNLQIEALKIKLTGSNATKYNIYYRGHASNIGWLDWAKDGQAAGTQGYAYQLEAVEVRIVPAGSAAPGATNRPFLDKTQEQPAVTLSYQAHVSEIGWQNAVGSGVTAGTVGRALPIEALKVNLSGISGIQYRAHVSEIGWQSNVTNGKMSGTTGRALPMEALEMKLTGNAAAKYDIYYRTHCRDFGWLAWTKNGGKSGSAGYAKSIEAVEIQLIPKGQAGPSTSGTAFKER</sequence>
<evidence type="ECO:0000313" key="4">
    <source>
        <dbReference type="EMBL" id="TCS68680.1"/>
    </source>
</evidence>
<evidence type="ECO:0000256" key="1">
    <source>
        <dbReference type="ARBA" id="ARBA00022801"/>
    </source>
</evidence>
<evidence type="ECO:0000259" key="2">
    <source>
        <dbReference type="SMART" id="SM00646"/>
    </source>
</evidence>
<reference evidence="3 6" key="1">
    <citation type="journal article" date="2018" name="Int. J. Syst. Evol. Microbiol.">
        <title>Draft Genome Sequence of Faecalimonas umbilicata JCM 30896T, an Acetate-Producing Bacterium Isolated from Human Feces.</title>
        <authorList>
            <person name="Sakamoto M."/>
            <person name="Ikeyama N."/>
            <person name="Yuki M."/>
            <person name="Ohkuma M."/>
        </authorList>
    </citation>
    <scope>NUCLEOTIDE SEQUENCE [LARGE SCALE GENOMIC DNA]</scope>
    <source>
        <strain evidence="3 6">EGH7</strain>
    </source>
</reference>
<dbReference type="Gene3D" id="3.40.630.40">
    <property type="entry name" value="Zn-dependent exopeptidases"/>
    <property type="match status" value="1"/>
</dbReference>
<keyword evidence="6" id="KW-1185">Reference proteome</keyword>
<dbReference type="GO" id="GO:0008745">
    <property type="term" value="F:N-acetylmuramoyl-L-alanine amidase activity"/>
    <property type="evidence" value="ECO:0007669"/>
    <property type="project" value="InterPro"/>
</dbReference>
<dbReference type="PANTHER" id="PTHR30404">
    <property type="entry name" value="N-ACETYLMURAMOYL-L-ALANINE AMIDASE"/>
    <property type="match status" value="1"/>
</dbReference>
<dbReference type="InterPro" id="IPR050695">
    <property type="entry name" value="N-acetylmuramoyl_amidase_3"/>
</dbReference>
<reference evidence="4 5" key="2">
    <citation type="submission" date="2019-03" db="EMBL/GenBank/DDBJ databases">
        <title>Genomic Encyclopedia of Type Strains, Phase IV (KMG-IV): sequencing the most valuable type-strain genomes for metagenomic binning, comparative biology and taxonomic classification.</title>
        <authorList>
            <person name="Goeker M."/>
        </authorList>
    </citation>
    <scope>NUCLEOTIDE SEQUENCE [LARGE SCALE GENOMIC DNA]</scope>
    <source>
        <strain evidence="4 5">DSM 103426</strain>
    </source>
</reference>
<evidence type="ECO:0000313" key="3">
    <source>
        <dbReference type="EMBL" id="GBU05095.1"/>
    </source>
</evidence>
<keyword evidence="1" id="KW-0378">Hydrolase</keyword>
<comment type="caution">
    <text evidence="4">The sequence shown here is derived from an EMBL/GenBank/DDBJ whole genome shotgun (WGS) entry which is preliminary data.</text>
</comment>